<keyword evidence="2" id="KW-0732">Signal</keyword>
<feature type="signal peptide" evidence="2">
    <location>
        <begin position="1"/>
        <end position="21"/>
    </location>
</feature>
<evidence type="ECO:0000313" key="4">
    <source>
        <dbReference type="Proteomes" id="UP000053239"/>
    </source>
</evidence>
<feature type="transmembrane region" description="Helical" evidence="1">
    <location>
        <begin position="154"/>
        <end position="176"/>
    </location>
</feature>
<dbReference type="InterPro" id="IPR022139">
    <property type="entry name" value="Fam-L/Fam-M-like_plasmodium"/>
</dbReference>
<dbReference type="Pfam" id="PF12420">
    <property type="entry name" value="DUF3671"/>
    <property type="match status" value="1"/>
</dbReference>
<name>A0A0J9U1X1_PLAVI</name>
<organism evidence="3 4">
    <name type="scientific">Plasmodium vivax North Korean</name>
    <dbReference type="NCBI Taxonomy" id="1035514"/>
    <lineage>
        <taxon>Eukaryota</taxon>
        <taxon>Sar</taxon>
        <taxon>Alveolata</taxon>
        <taxon>Apicomplexa</taxon>
        <taxon>Aconoidasida</taxon>
        <taxon>Haemosporida</taxon>
        <taxon>Plasmodiidae</taxon>
        <taxon>Plasmodium</taxon>
        <taxon>Plasmodium (Plasmodium)</taxon>
    </lineage>
</organism>
<keyword evidence="1" id="KW-1133">Transmembrane helix</keyword>
<accession>A0A0J9U1X1</accession>
<dbReference type="OrthoDB" id="10693411at2759"/>
<evidence type="ECO:0000313" key="3">
    <source>
        <dbReference type="EMBL" id="KNA02231.1"/>
    </source>
</evidence>
<dbReference type="Proteomes" id="UP000053239">
    <property type="component" value="Unassembled WGS sequence"/>
</dbReference>
<reference evidence="3 4" key="1">
    <citation type="submission" date="2011-09" db="EMBL/GenBank/DDBJ databases">
        <title>The Genome Sequence of Plasmodium vivax North Korean.</title>
        <authorList>
            <consortium name="The Broad Institute Genome Sequencing Platform"/>
            <consortium name="The Broad Institute Genome Sequencing Center for Infectious Disease"/>
            <person name="Neafsey D."/>
            <person name="Carlton J."/>
            <person name="Barnwell J."/>
            <person name="Collins W."/>
            <person name="Escalante A."/>
            <person name="Mullikin J."/>
            <person name="Saul A."/>
            <person name="Guigo R."/>
            <person name="Camara F."/>
            <person name="Young S.K."/>
            <person name="Zeng Q."/>
            <person name="Gargeya S."/>
            <person name="Fitzgerald M."/>
            <person name="Haas B."/>
            <person name="Abouelleil A."/>
            <person name="Alvarado L."/>
            <person name="Arachchi H.M."/>
            <person name="Berlin A."/>
            <person name="Brown A."/>
            <person name="Chapman S.B."/>
            <person name="Chen Z."/>
            <person name="Dunbar C."/>
            <person name="Freedman E."/>
            <person name="Gearin G."/>
            <person name="Gellesch M."/>
            <person name="Goldberg J."/>
            <person name="Griggs A."/>
            <person name="Gujja S."/>
            <person name="Heiman D."/>
            <person name="Howarth C."/>
            <person name="Larson L."/>
            <person name="Lui A."/>
            <person name="MacDonald P.J.P."/>
            <person name="Montmayeur A."/>
            <person name="Murphy C."/>
            <person name="Neiman D."/>
            <person name="Pearson M."/>
            <person name="Priest M."/>
            <person name="Roberts A."/>
            <person name="Saif S."/>
            <person name="Shea T."/>
            <person name="Shenoy N."/>
            <person name="Sisk P."/>
            <person name="Stolte C."/>
            <person name="Sykes S."/>
            <person name="Wortman J."/>
            <person name="Nusbaum C."/>
            <person name="Birren B."/>
        </authorList>
    </citation>
    <scope>NUCLEOTIDE SEQUENCE [LARGE SCALE GENOMIC DNA]</scope>
    <source>
        <strain evidence="3 4">North Korean</strain>
    </source>
</reference>
<proteinExistence type="predicted"/>
<dbReference type="AlphaFoldDB" id="A0A0J9U1X1"/>
<protein>
    <recommendedName>
        <fullName evidence="5">Variable surface protein Vir35</fullName>
    </recommendedName>
</protein>
<keyword evidence="1" id="KW-0812">Transmembrane</keyword>
<evidence type="ECO:0000256" key="2">
    <source>
        <dbReference type="SAM" id="SignalP"/>
    </source>
</evidence>
<dbReference type="EMBL" id="KQ235190">
    <property type="protein sequence ID" value="KNA02231.1"/>
    <property type="molecule type" value="Genomic_DNA"/>
</dbReference>
<sequence>MGSYFIFKFVALVFLIWKCYPDDYKCDFDIALEKISKDDKILDIGFKRSLAKHEFRNKLEQSGLREELKDYRNYKMKKHSEDISAYGDLKSGSSNELYTYKKGYKHRYGKKRGLAKLECYCEKKIFDEIDYIHELALKMKNDKKSLKKKIRNKYGIKFIMLGLLPIIGCVLPILFWSSNEGKALINFCIHESEPSKTTHSDNEKCKNAYIISKDTGEIFKSIYLANDIILNYIFPILILLIFIYIIIKIVKYKLLKSGKNKINRKDYINFCKELFKKY</sequence>
<evidence type="ECO:0008006" key="5">
    <source>
        <dbReference type="Google" id="ProtNLM"/>
    </source>
</evidence>
<gene>
    <name evidence="3" type="ORF">PVNG_04462</name>
</gene>
<evidence type="ECO:0000256" key="1">
    <source>
        <dbReference type="SAM" id="Phobius"/>
    </source>
</evidence>
<feature type="transmembrane region" description="Helical" evidence="1">
    <location>
        <begin position="229"/>
        <end position="247"/>
    </location>
</feature>
<feature type="chain" id="PRO_5005323876" description="Variable surface protein Vir35" evidence="2">
    <location>
        <begin position="22"/>
        <end position="278"/>
    </location>
</feature>
<keyword evidence="1" id="KW-0472">Membrane</keyword>